<protein>
    <submittedName>
        <fullName evidence="2">Uncharacterized protein</fullName>
    </submittedName>
</protein>
<proteinExistence type="predicted"/>
<organism evidence="2 3">
    <name type="scientific">Neokomagataea thailandica NBRC 106555</name>
    <dbReference type="NCBI Taxonomy" id="1223520"/>
    <lineage>
        <taxon>Bacteria</taxon>
        <taxon>Pseudomonadati</taxon>
        <taxon>Pseudomonadota</taxon>
        <taxon>Alphaproteobacteria</taxon>
        <taxon>Acetobacterales</taxon>
        <taxon>Acetobacteraceae</taxon>
        <taxon>Neokomagataea</taxon>
    </lineage>
</organism>
<comment type="caution">
    <text evidence="2">The sequence shown here is derived from an EMBL/GenBank/DDBJ whole genome shotgun (WGS) entry which is preliminary data.</text>
</comment>
<keyword evidence="3" id="KW-1185">Reference proteome</keyword>
<feature type="compositionally biased region" description="Polar residues" evidence="1">
    <location>
        <begin position="28"/>
        <end position="37"/>
    </location>
</feature>
<evidence type="ECO:0000313" key="3">
    <source>
        <dbReference type="Proteomes" id="UP001062632"/>
    </source>
</evidence>
<sequence length="130" mass="14061">MHKPPTRNASPAQGTFYTAPEITASDPVYQNPNTNAPRFSPDKLSDEVLPNTVVSENIGTQNNGALGVPNSLQHNRIGVISIMQNLQTIPAHEGPLCQTPKHSSQMRHISLCGMAILPERFASAPSMLIH</sequence>
<reference evidence="2 3" key="1">
    <citation type="submission" date="2013-04" db="EMBL/GenBank/DDBJ databases">
        <title>The genome sequencing project of 58 acetic acid bacteria.</title>
        <authorList>
            <person name="Okamoto-Kainuma A."/>
            <person name="Ishikawa M."/>
            <person name="Umino S."/>
            <person name="Koizumi Y."/>
            <person name="Shiwa Y."/>
            <person name="Yoshikawa H."/>
            <person name="Matsutani M."/>
            <person name="Matsushita K."/>
        </authorList>
    </citation>
    <scope>NUCLEOTIDE SEQUENCE [LARGE SCALE GENOMIC DNA]</scope>
    <source>
        <strain evidence="2 3">NBRC 106555</strain>
    </source>
</reference>
<gene>
    <name evidence="2" type="ORF">AA106555_1742</name>
</gene>
<dbReference type="Proteomes" id="UP001062632">
    <property type="component" value="Unassembled WGS sequence"/>
</dbReference>
<feature type="region of interest" description="Disordered" evidence="1">
    <location>
        <begin position="1"/>
        <end position="45"/>
    </location>
</feature>
<accession>A0ABQ0QRV6</accession>
<dbReference type="EMBL" id="BAQC01000058">
    <property type="protein sequence ID" value="GBR54613.1"/>
    <property type="molecule type" value="Genomic_DNA"/>
</dbReference>
<name>A0ABQ0QRV6_9PROT</name>
<feature type="compositionally biased region" description="Polar residues" evidence="1">
    <location>
        <begin position="7"/>
        <end position="16"/>
    </location>
</feature>
<evidence type="ECO:0000313" key="2">
    <source>
        <dbReference type="EMBL" id="GBR54613.1"/>
    </source>
</evidence>
<evidence type="ECO:0000256" key="1">
    <source>
        <dbReference type="SAM" id="MobiDB-lite"/>
    </source>
</evidence>